<comment type="caution">
    <text evidence="2">The sequence shown here is derived from an EMBL/GenBank/DDBJ whole genome shotgun (WGS) entry which is preliminary data.</text>
</comment>
<sequence>MSGGLWSLFFGSFLAATLLPGGSELLLITLALRGETPLALLGVATLGNTLGGMSSWLIGYLLARRAAPMPTHPQHARALGYLRRWGALALLGSWIPLIGDPLCVAAGWLGIGPWRSLLAIASGKAARYAALLAALPGS</sequence>
<dbReference type="EMBL" id="QGTJ01000007">
    <property type="protein sequence ID" value="PWV60592.1"/>
    <property type="molecule type" value="Genomic_DNA"/>
</dbReference>
<organism evidence="2 3">
    <name type="scientific">Plasticicumulans acidivorans</name>
    <dbReference type="NCBI Taxonomy" id="886464"/>
    <lineage>
        <taxon>Bacteria</taxon>
        <taxon>Pseudomonadati</taxon>
        <taxon>Pseudomonadota</taxon>
        <taxon>Gammaproteobacteria</taxon>
        <taxon>Candidatus Competibacteraceae</taxon>
        <taxon>Plasticicumulans</taxon>
    </lineage>
</organism>
<accession>A0A317MU48</accession>
<dbReference type="Proteomes" id="UP000246569">
    <property type="component" value="Unassembled WGS sequence"/>
</dbReference>
<name>A0A317MU48_9GAMM</name>
<keyword evidence="1" id="KW-0812">Transmembrane</keyword>
<keyword evidence="3" id="KW-1185">Reference proteome</keyword>
<protein>
    <submittedName>
        <fullName evidence="2">Membrane protein YqaA with SNARE-associated domain</fullName>
    </submittedName>
</protein>
<keyword evidence="1" id="KW-0472">Membrane</keyword>
<proteinExistence type="predicted"/>
<dbReference type="PANTHER" id="PTHR42709:SF4">
    <property type="entry name" value="INNER MEMBRANE PROTEIN YQAA"/>
    <property type="match status" value="1"/>
</dbReference>
<feature type="transmembrane region" description="Helical" evidence="1">
    <location>
        <begin position="84"/>
        <end position="111"/>
    </location>
</feature>
<evidence type="ECO:0000313" key="3">
    <source>
        <dbReference type="Proteomes" id="UP000246569"/>
    </source>
</evidence>
<dbReference type="PANTHER" id="PTHR42709">
    <property type="entry name" value="ALKALINE PHOSPHATASE LIKE PROTEIN"/>
    <property type="match status" value="1"/>
</dbReference>
<dbReference type="InterPro" id="IPR051311">
    <property type="entry name" value="DedA_domain"/>
</dbReference>
<gene>
    <name evidence="2" type="ORF">C7443_107167</name>
</gene>
<evidence type="ECO:0000313" key="2">
    <source>
        <dbReference type="EMBL" id="PWV60592.1"/>
    </source>
</evidence>
<reference evidence="2 3" key="1">
    <citation type="submission" date="2018-05" db="EMBL/GenBank/DDBJ databases">
        <title>Genomic Encyclopedia of Type Strains, Phase IV (KMG-IV): sequencing the most valuable type-strain genomes for metagenomic binning, comparative biology and taxonomic classification.</title>
        <authorList>
            <person name="Goeker M."/>
        </authorList>
    </citation>
    <scope>NUCLEOTIDE SEQUENCE [LARGE SCALE GENOMIC DNA]</scope>
    <source>
        <strain evidence="2 3">DSM 23606</strain>
    </source>
</reference>
<evidence type="ECO:0000256" key="1">
    <source>
        <dbReference type="SAM" id="Phobius"/>
    </source>
</evidence>
<keyword evidence="1" id="KW-1133">Transmembrane helix</keyword>
<dbReference type="RefSeq" id="WP_246004659.1">
    <property type="nucleotide sequence ID" value="NZ_QGTJ01000007.1"/>
</dbReference>
<feature type="transmembrane region" description="Helical" evidence="1">
    <location>
        <begin position="43"/>
        <end position="63"/>
    </location>
</feature>
<dbReference type="AlphaFoldDB" id="A0A317MU48"/>